<evidence type="ECO:0000256" key="2">
    <source>
        <dbReference type="ARBA" id="ARBA00007254"/>
    </source>
</evidence>
<feature type="transmembrane region" description="Helical" evidence="10">
    <location>
        <begin position="12"/>
        <end position="34"/>
    </location>
</feature>
<organism evidence="11 12">
    <name type="scientific">Paenibacillus baekrokdamisoli</name>
    <dbReference type="NCBI Taxonomy" id="1712516"/>
    <lineage>
        <taxon>Bacteria</taxon>
        <taxon>Bacillati</taxon>
        <taxon>Bacillota</taxon>
        <taxon>Bacilli</taxon>
        <taxon>Bacillales</taxon>
        <taxon>Paenibacillaceae</taxon>
        <taxon>Paenibacillus</taxon>
    </lineage>
</organism>
<evidence type="ECO:0000256" key="9">
    <source>
        <dbReference type="ARBA" id="ARBA00023303"/>
    </source>
</evidence>
<evidence type="ECO:0000313" key="11">
    <source>
        <dbReference type="EMBL" id="BBH22760.1"/>
    </source>
</evidence>
<dbReference type="PANTHER" id="PTHR30266">
    <property type="entry name" value="MECHANOSENSITIVE CHANNEL MSCL"/>
    <property type="match status" value="1"/>
</dbReference>
<dbReference type="InterPro" id="IPR019823">
    <property type="entry name" value="Mechanosensitive_channel_CS"/>
</dbReference>
<dbReference type="InterPro" id="IPR036019">
    <property type="entry name" value="MscL_channel"/>
</dbReference>
<dbReference type="EMBL" id="AP019308">
    <property type="protein sequence ID" value="BBH22760.1"/>
    <property type="molecule type" value="Genomic_DNA"/>
</dbReference>
<dbReference type="NCBIfam" id="NF001843">
    <property type="entry name" value="PRK00567.1-4"/>
    <property type="match status" value="1"/>
</dbReference>
<keyword evidence="9 10" id="KW-0407">Ion channel</keyword>
<feature type="transmembrane region" description="Helical" evidence="10">
    <location>
        <begin position="84"/>
        <end position="108"/>
    </location>
</feature>
<dbReference type="AlphaFoldDB" id="A0A3G9IVC7"/>
<keyword evidence="8 10" id="KW-0472">Membrane</keyword>
<sequence>MVKILKEFKEFAVRGNVLDLAVGVIIGGAFGKIVTSMVNDIIMPPISRLLGKVNLADMFINISPDTTKAHASTLVEARANSEVVIAYGNFLNVILDFTIVAFCIFLMVKGANTLRRFQAKETEPAAPTDKECPHCLSKVPIKATRCGHCTSYLKDAPEEIEGGLA</sequence>
<gene>
    <name evidence="10 11" type="primary">mscL</name>
    <name evidence="11" type="ORF">Back11_41050</name>
</gene>
<protein>
    <recommendedName>
        <fullName evidence="10">Large-conductance mechanosensitive channel</fullName>
    </recommendedName>
</protein>
<evidence type="ECO:0000256" key="1">
    <source>
        <dbReference type="ARBA" id="ARBA00004651"/>
    </source>
</evidence>
<dbReference type="Proteomes" id="UP000275368">
    <property type="component" value="Chromosome"/>
</dbReference>
<dbReference type="Gene3D" id="1.10.1200.120">
    <property type="entry name" value="Large-conductance mechanosensitive channel, MscL, domain 1"/>
    <property type="match status" value="1"/>
</dbReference>
<dbReference type="PRINTS" id="PR01264">
    <property type="entry name" value="MECHCHANNEL"/>
</dbReference>
<dbReference type="KEGG" id="pbk:Back11_41050"/>
<evidence type="ECO:0000313" key="12">
    <source>
        <dbReference type="Proteomes" id="UP000275368"/>
    </source>
</evidence>
<dbReference type="PANTHER" id="PTHR30266:SF2">
    <property type="entry name" value="LARGE-CONDUCTANCE MECHANOSENSITIVE CHANNEL"/>
    <property type="match status" value="1"/>
</dbReference>
<keyword evidence="12" id="KW-1185">Reference proteome</keyword>
<dbReference type="GO" id="GO:0005886">
    <property type="term" value="C:plasma membrane"/>
    <property type="evidence" value="ECO:0007669"/>
    <property type="project" value="UniProtKB-SubCell"/>
</dbReference>
<evidence type="ECO:0000256" key="5">
    <source>
        <dbReference type="ARBA" id="ARBA00022692"/>
    </source>
</evidence>
<dbReference type="InterPro" id="IPR001185">
    <property type="entry name" value="MS_channel"/>
</dbReference>
<comment type="function">
    <text evidence="10">Channel that opens in response to stretch forces in the membrane lipid bilayer. May participate in the regulation of osmotic pressure changes within the cell.</text>
</comment>
<keyword evidence="7 10" id="KW-0406">Ion transport</keyword>
<evidence type="ECO:0000256" key="4">
    <source>
        <dbReference type="ARBA" id="ARBA00022475"/>
    </source>
</evidence>
<name>A0A3G9IVC7_9BACL</name>
<dbReference type="InterPro" id="IPR037673">
    <property type="entry name" value="MSC/AndL"/>
</dbReference>
<dbReference type="RefSeq" id="WP_125661364.1">
    <property type="nucleotide sequence ID" value="NZ_AP019308.1"/>
</dbReference>
<dbReference type="Pfam" id="PF01741">
    <property type="entry name" value="MscL"/>
    <property type="match status" value="1"/>
</dbReference>
<comment type="subunit">
    <text evidence="10">Homopentamer.</text>
</comment>
<comment type="similarity">
    <text evidence="2 10">Belongs to the MscL family.</text>
</comment>
<evidence type="ECO:0000256" key="6">
    <source>
        <dbReference type="ARBA" id="ARBA00022989"/>
    </source>
</evidence>
<dbReference type="OrthoDB" id="9810350at2"/>
<keyword evidence="4 10" id="KW-1003">Cell membrane</keyword>
<accession>A0A3G9IVC7</accession>
<evidence type="ECO:0000256" key="8">
    <source>
        <dbReference type="ARBA" id="ARBA00023136"/>
    </source>
</evidence>
<reference evidence="11 12" key="1">
    <citation type="submission" date="2018-11" db="EMBL/GenBank/DDBJ databases">
        <title>Complete genome sequence of Paenibacillus baekrokdamisoli strain KCTC 33723.</title>
        <authorList>
            <person name="Kang S.W."/>
            <person name="Lee K.C."/>
            <person name="Kim K.K."/>
            <person name="Kim J.S."/>
            <person name="Kim D.S."/>
            <person name="Ko S.H."/>
            <person name="Yang S.H."/>
            <person name="Lee J.S."/>
        </authorList>
    </citation>
    <scope>NUCLEOTIDE SEQUENCE [LARGE SCALE GENOMIC DNA]</scope>
    <source>
        <strain evidence="11 12">KCTC 33723</strain>
    </source>
</reference>
<dbReference type="HAMAP" id="MF_00115">
    <property type="entry name" value="MscL"/>
    <property type="match status" value="1"/>
</dbReference>
<comment type="subcellular location">
    <subcellularLocation>
        <location evidence="1 10">Cell membrane</location>
        <topology evidence="1 10">Multi-pass membrane protein</topology>
    </subcellularLocation>
</comment>
<keyword evidence="3 10" id="KW-0813">Transport</keyword>
<evidence type="ECO:0000256" key="10">
    <source>
        <dbReference type="HAMAP-Rule" id="MF_00115"/>
    </source>
</evidence>
<dbReference type="PROSITE" id="PS01327">
    <property type="entry name" value="MSCL"/>
    <property type="match status" value="1"/>
</dbReference>
<dbReference type="NCBIfam" id="TIGR00220">
    <property type="entry name" value="mscL"/>
    <property type="match status" value="1"/>
</dbReference>
<dbReference type="SUPFAM" id="SSF81330">
    <property type="entry name" value="Gated mechanosensitive channel"/>
    <property type="match status" value="1"/>
</dbReference>
<evidence type="ECO:0000256" key="3">
    <source>
        <dbReference type="ARBA" id="ARBA00022448"/>
    </source>
</evidence>
<keyword evidence="5 10" id="KW-0812">Transmembrane</keyword>
<dbReference type="GO" id="GO:0008381">
    <property type="term" value="F:mechanosensitive monoatomic ion channel activity"/>
    <property type="evidence" value="ECO:0007669"/>
    <property type="project" value="UniProtKB-UniRule"/>
</dbReference>
<keyword evidence="6 10" id="KW-1133">Transmembrane helix</keyword>
<evidence type="ECO:0000256" key="7">
    <source>
        <dbReference type="ARBA" id="ARBA00023065"/>
    </source>
</evidence>
<proteinExistence type="inferred from homology"/>